<proteinExistence type="predicted"/>
<organism evidence="1">
    <name type="scientific">Trachysalambria curvirostris majanivirus</name>
    <dbReference type="NCBI Taxonomy" id="2984281"/>
    <lineage>
        <taxon>Viruses</taxon>
        <taxon>Viruses incertae sedis</taxon>
        <taxon>Naldaviricetes</taxon>
        <taxon>Nimaviridae</taxon>
    </lineage>
</organism>
<dbReference type="EMBL" id="LC738879">
    <property type="protein sequence ID" value="BDT62884.1"/>
    <property type="molecule type" value="Genomic_DNA"/>
</dbReference>
<reference evidence="1" key="1">
    <citation type="submission" date="2022-10" db="EMBL/GenBank/DDBJ databases">
        <title>Genome sequences of endogenous nimaviruses in decapod crustaceans.</title>
        <authorList>
            <person name="Kawato S."/>
            <person name="Nozaki R."/>
            <person name="Kondo H."/>
            <person name="Hirono I."/>
        </authorList>
    </citation>
    <scope>NUCLEOTIDE SEQUENCE</scope>
    <source>
        <strain evidence="1">Ube2021</strain>
    </source>
</reference>
<sequence length="196" mass="23760">MWEYIIEEVLNDCKKMSHLQCDVYEDIIKHATIFFQDVMKIIHNNYWEPHLNFSNINNENFKRATNPSLVVNLQVKDFSDRMRKKILNEFKFSEARQNHIYPDENNKKLDSFMQIDKDVFSDDDKRKYADNVYKLLLETYTYQYQLINEKKCKLNHLIFSLYGLLEMINAYKDHKEMNFKEHMNDVLSIIDLPQVK</sequence>
<name>A0A9C7CE06_9VIRU</name>
<evidence type="ECO:0000313" key="1">
    <source>
        <dbReference type="EMBL" id="BDT62884.1"/>
    </source>
</evidence>
<protein>
    <submittedName>
        <fullName evidence="1">Uncharacterized protein</fullName>
    </submittedName>
</protein>
<accession>A0A9C7CE06</accession>